<comment type="similarity">
    <text evidence="2">Belongs to the cytochrome ubiquinol oxidase subunit 2 family.</text>
</comment>
<dbReference type="GO" id="GO:0005886">
    <property type="term" value="C:plasma membrane"/>
    <property type="evidence" value="ECO:0007669"/>
    <property type="project" value="UniProtKB-SubCell"/>
</dbReference>
<dbReference type="PANTHER" id="PTHR43141">
    <property type="entry name" value="CYTOCHROME BD2 SUBUNIT II"/>
    <property type="match status" value="1"/>
</dbReference>
<dbReference type="RefSeq" id="WP_129190353.1">
    <property type="nucleotide sequence ID" value="NZ_CP035493.1"/>
</dbReference>
<evidence type="ECO:0000313" key="13">
    <source>
        <dbReference type="EMBL" id="QAY71553.1"/>
    </source>
</evidence>
<dbReference type="GO" id="GO:0016682">
    <property type="term" value="F:oxidoreductase activity, acting on diphenols and related substances as donors, oxygen as acceptor"/>
    <property type="evidence" value="ECO:0007669"/>
    <property type="project" value="TreeGrafter"/>
</dbReference>
<keyword evidence="7" id="KW-0479">Metal-binding</keyword>
<evidence type="ECO:0000256" key="10">
    <source>
        <dbReference type="ARBA" id="ARBA00023004"/>
    </source>
</evidence>
<dbReference type="GO" id="GO:0046872">
    <property type="term" value="F:metal ion binding"/>
    <property type="evidence" value="ECO:0007669"/>
    <property type="project" value="UniProtKB-KW"/>
</dbReference>
<evidence type="ECO:0000256" key="3">
    <source>
        <dbReference type="ARBA" id="ARBA00022448"/>
    </source>
</evidence>
<evidence type="ECO:0000256" key="11">
    <source>
        <dbReference type="ARBA" id="ARBA00023136"/>
    </source>
</evidence>
<protein>
    <submittedName>
        <fullName evidence="13">Cytochrome d ubiquinol oxidase subunit II</fullName>
    </submittedName>
</protein>
<dbReference type="Pfam" id="PF02322">
    <property type="entry name" value="Cyt_bd_oxida_II"/>
    <property type="match status" value="1"/>
</dbReference>
<evidence type="ECO:0000256" key="7">
    <source>
        <dbReference type="ARBA" id="ARBA00022723"/>
    </source>
</evidence>
<reference evidence="13 14" key="1">
    <citation type="submission" date="2019-01" db="EMBL/GenBank/DDBJ databases">
        <title>Genome sequencing of strain FW10M-9.</title>
        <authorList>
            <person name="Heo J."/>
            <person name="Kim S.-J."/>
            <person name="Kim J.-S."/>
            <person name="Hong S.-B."/>
            <person name="Kwon S.-W."/>
        </authorList>
    </citation>
    <scope>NUCLEOTIDE SEQUENCE [LARGE SCALE GENOMIC DNA]</scope>
    <source>
        <strain evidence="13 14">FW10M-9</strain>
    </source>
</reference>
<evidence type="ECO:0000256" key="8">
    <source>
        <dbReference type="ARBA" id="ARBA00022982"/>
    </source>
</evidence>
<feature type="transmembrane region" description="Helical" evidence="12">
    <location>
        <begin position="252"/>
        <end position="274"/>
    </location>
</feature>
<accession>A0A4P6F9F5</accession>
<keyword evidence="11 12" id="KW-0472">Membrane</keyword>
<dbReference type="NCBIfam" id="TIGR00203">
    <property type="entry name" value="cydB"/>
    <property type="match status" value="1"/>
</dbReference>
<organism evidence="13 14">
    <name type="scientific">Xylanimonas protaetiae</name>
    <dbReference type="NCBI Taxonomy" id="2509457"/>
    <lineage>
        <taxon>Bacteria</taxon>
        <taxon>Bacillati</taxon>
        <taxon>Actinomycetota</taxon>
        <taxon>Actinomycetes</taxon>
        <taxon>Micrococcales</taxon>
        <taxon>Promicromonosporaceae</taxon>
        <taxon>Xylanimonas</taxon>
    </lineage>
</organism>
<feature type="transmembrane region" description="Helical" evidence="12">
    <location>
        <begin position="200"/>
        <end position="218"/>
    </location>
</feature>
<dbReference type="OrthoDB" id="9776710at2"/>
<evidence type="ECO:0000256" key="9">
    <source>
        <dbReference type="ARBA" id="ARBA00022989"/>
    </source>
</evidence>
<keyword evidence="9 12" id="KW-1133">Transmembrane helix</keyword>
<dbReference type="AlphaFoldDB" id="A0A4P6F9F5"/>
<feature type="transmembrane region" description="Helical" evidence="12">
    <location>
        <begin position="224"/>
        <end position="245"/>
    </location>
</feature>
<dbReference type="EMBL" id="CP035493">
    <property type="protein sequence ID" value="QAY71553.1"/>
    <property type="molecule type" value="Genomic_DNA"/>
</dbReference>
<feature type="transmembrane region" description="Helical" evidence="12">
    <location>
        <begin position="158"/>
        <end position="179"/>
    </location>
</feature>
<keyword evidence="4" id="KW-1003">Cell membrane</keyword>
<keyword evidence="3" id="KW-0813">Transport</keyword>
<dbReference type="PANTHER" id="PTHR43141:SF5">
    <property type="entry name" value="CYTOCHROME BD-I UBIQUINOL OXIDASE SUBUNIT 2"/>
    <property type="match status" value="1"/>
</dbReference>
<evidence type="ECO:0000256" key="6">
    <source>
        <dbReference type="ARBA" id="ARBA00022692"/>
    </source>
</evidence>
<dbReference type="GO" id="GO:0019646">
    <property type="term" value="P:aerobic electron transport chain"/>
    <property type="evidence" value="ECO:0007669"/>
    <property type="project" value="TreeGrafter"/>
</dbReference>
<dbReference type="GO" id="GO:0070069">
    <property type="term" value="C:cytochrome complex"/>
    <property type="evidence" value="ECO:0007669"/>
    <property type="project" value="TreeGrafter"/>
</dbReference>
<dbReference type="KEGG" id="xya:ET471_17210"/>
<evidence type="ECO:0000256" key="12">
    <source>
        <dbReference type="SAM" id="Phobius"/>
    </source>
</evidence>
<keyword evidence="5" id="KW-0349">Heme</keyword>
<evidence type="ECO:0000256" key="5">
    <source>
        <dbReference type="ARBA" id="ARBA00022617"/>
    </source>
</evidence>
<evidence type="ECO:0000313" key="14">
    <source>
        <dbReference type="Proteomes" id="UP000292118"/>
    </source>
</evidence>
<sequence>MDLSILWFVLIAVLWTGYLVLEGFDFGVGMLLSLFPRGTKEEKHAERRVLINTIGPVWDGNEVWLLTAGGATFAAFPEWYATLFSGFYLPLLLILLALIVRVVAFEYRGKIASAVWARRFDVLIQVGSWVPAVLWGVAFANLVRGVLLDADHQYVGGFWALLNPFALLGGLTTLVLFLLHGSLYVALKTDGELRARARTFAARFAVAAVVVAGAWAVWAQVAFSVAWTWAAVAVAALSLVGVVVLNARGREGWAFGLSALAIVSAVVLIFGSMYPDVMPGLDGGPSLSIADASSTDYTLTVMTWVAVILTPVVIAYQTWTYWVFRRRLTTADMPAPAGLTWKKVRDALGGSDTPAVKPSDLA</sequence>
<proteinExistence type="inferred from homology"/>
<feature type="transmembrane region" description="Helical" evidence="12">
    <location>
        <begin position="119"/>
        <end position="138"/>
    </location>
</feature>
<gene>
    <name evidence="13" type="primary">cydB</name>
    <name evidence="13" type="ORF">ET471_17210</name>
</gene>
<feature type="transmembrane region" description="Helical" evidence="12">
    <location>
        <begin position="301"/>
        <end position="324"/>
    </location>
</feature>
<dbReference type="GO" id="GO:0009055">
    <property type="term" value="F:electron transfer activity"/>
    <property type="evidence" value="ECO:0007669"/>
    <property type="project" value="TreeGrafter"/>
</dbReference>
<evidence type="ECO:0000256" key="2">
    <source>
        <dbReference type="ARBA" id="ARBA00007543"/>
    </source>
</evidence>
<evidence type="ECO:0000256" key="1">
    <source>
        <dbReference type="ARBA" id="ARBA00004651"/>
    </source>
</evidence>
<comment type="subcellular location">
    <subcellularLocation>
        <location evidence="1">Cell membrane</location>
        <topology evidence="1">Multi-pass membrane protein</topology>
    </subcellularLocation>
</comment>
<feature type="transmembrane region" description="Helical" evidence="12">
    <location>
        <begin position="87"/>
        <end position="107"/>
    </location>
</feature>
<dbReference type="PIRSF" id="PIRSF000267">
    <property type="entry name" value="Cyt_oxidse_sub2"/>
    <property type="match status" value="1"/>
</dbReference>
<dbReference type="Proteomes" id="UP000292118">
    <property type="component" value="Chromosome"/>
</dbReference>
<keyword evidence="8" id="KW-0249">Electron transport</keyword>
<name>A0A4P6F9F5_9MICO</name>
<evidence type="ECO:0000256" key="4">
    <source>
        <dbReference type="ARBA" id="ARBA00022475"/>
    </source>
</evidence>
<keyword evidence="6 12" id="KW-0812">Transmembrane</keyword>
<keyword evidence="10" id="KW-0408">Iron</keyword>
<dbReference type="InterPro" id="IPR003317">
    <property type="entry name" value="Cyt-d_oxidase_su2"/>
</dbReference>
<keyword evidence="14" id="KW-1185">Reference proteome</keyword>
<feature type="transmembrane region" description="Helical" evidence="12">
    <location>
        <begin position="6"/>
        <end position="35"/>
    </location>
</feature>